<protein>
    <submittedName>
        <fullName evidence="1">Unnamed protein product</fullName>
    </submittedName>
</protein>
<name>A0ACB5U951_AMBMO</name>
<comment type="caution">
    <text evidence="1">The sequence shown here is derived from an EMBL/GenBank/DDBJ whole genome shotgun (WGS) entry which is preliminary data.</text>
</comment>
<gene>
    <name evidence="1" type="ORF">Amon02_001226300</name>
</gene>
<sequence length="82" mass="9369">MFESDRDFFAPSDPKVHQQLNSNQMIHKFTHGPVLKFQPSQRDNTQRWLATASSTVVESLNISPRAMHVTLRGSMGFSSHIR</sequence>
<accession>A0ACB5U951</accession>
<reference evidence="1" key="1">
    <citation type="submission" date="2023-04" db="EMBL/GenBank/DDBJ databases">
        <title>Ambrosiozyma monospora NBRC 10751.</title>
        <authorList>
            <person name="Ichikawa N."/>
            <person name="Sato H."/>
            <person name="Tonouchi N."/>
        </authorList>
    </citation>
    <scope>NUCLEOTIDE SEQUENCE</scope>
    <source>
        <strain evidence="1">NBRC 10751</strain>
    </source>
</reference>
<dbReference type="Proteomes" id="UP001165064">
    <property type="component" value="Unassembled WGS sequence"/>
</dbReference>
<evidence type="ECO:0000313" key="2">
    <source>
        <dbReference type="Proteomes" id="UP001165064"/>
    </source>
</evidence>
<keyword evidence="2" id="KW-1185">Reference proteome</keyword>
<evidence type="ECO:0000313" key="1">
    <source>
        <dbReference type="EMBL" id="GMF05232.1"/>
    </source>
</evidence>
<proteinExistence type="predicted"/>
<organism evidence="1 2">
    <name type="scientific">Ambrosiozyma monospora</name>
    <name type="common">Yeast</name>
    <name type="synonym">Endomycopsis monosporus</name>
    <dbReference type="NCBI Taxonomy" id="43982"/>
    <lineage>
        <taxon>Eukaryota</taxon>
        <taxon>Fungi</taxon>
        <taxon>Dikarya</taxon>
        <taxon>Ascomycota</taxon>
        <taxon>Saccharomycotina</taxon>
        <taxon>Pichiomycetes</taxon>
        <taxon>Pichiales</taxon>
        <taxon>Pichiaceae</taxon>
        <taxon>Ambrosiozyma</taxon>
    </lineage>
</organism>
<dbReference type="EMBL" id="BSXS01014288">
    <property type="protein sequence ID" value="GMF05232.1"/>
    <property type="molecule type" value="Genomic_DNA"/>
</dbReference>